<dbReference type="RefSeq" id="XP_002672519.1">
    <property type="nucleotide sequence ID" value="XM_002672473.1"/>
</dbReference>
<keyword evidence="4" id="KW-1185">Reference proteome</keyword>
<dbReference type="GeneID" id="8854250"/>
<dbReference type="OrthoDB" id="196547at2759"/>
<dbReference type="OMA" id="EVIRIMF"/>
<dbReference type="Gene3D" id="1.10.167.10">
    <property type="entry name" value="Regulator of G-protein Signalling 4, domain 2"/>
    <property type="match status" value="1"/>
</dbReference>
<dbReference type="Pfam" id="PF00615">
    <property type="entry name" value="RGS"/>
    <property type="match status" value="1"/>
</dbReference>
<feature type="region of interest" description="Disordered" evidence="1">
    <location>
        <begin position="1"/>
        <end position="29"/>
    </location>
</feature>
<dbReference type="AlphaFoldDB" id="D2VTS4"/>
<dbReference type="InterPro" id="IPR036305">
    <property type="entry name" value="RGS_sf"/>
</dbReference>
<dbReference type="VEuPathDB" id="AmoebaDB:NAEGRDRAFT_59196"/>
<dbReference type="SUPFAM" id="SSF48097">
    <property type="entry name" value="Regulator of G-protein signaling, RGS"/>
    <property type="match status" value="1"/>
</dbReference>
<proteinExistence type="predicted"/>
<sequence length="583" mass="67349">MTQTSPKGASSPSLLFITKPSSPTKQRSFDTRNFSKPNNILNEYKFQLPLGELQTIILSNFLKDVSHSFTLPFDDFLDRGFQDSFVQLFHEFLELEQNVMTLKFIFKLDEFKLLKSAKNRFKLGHELVDIYVKDCSANQLNLPNHVKENFMKEFAKCSIKETPVTIFDPIFSHIHYSLGTDNYMRFVGSDLYAKFVLDQSAMEFRKVSKISINQVCDFLERFYIQMGCRKMSDNLSLSDKLVQAIQDRESNQVSNESFEIEGAKVCSSPKSSRAFSPNSEDTESYPYDGDSDFKSSLHVMPSSSKVFEVLESVMLDGSGIVQDKHYTLFKMLHQDEGIWHQSGVNGETTSYYTELNLKHYNSDSKRKLKKEKFKIFKETGIVKASTDEVIRIMFDSYFSKEAVEETSHIDYVQGDIYSCIISQLCVKKNFPLTSRYFHVGLSARDETLHEWHIGKENKNQETFSSICNSKQSSYWIARLPIHNSKFQPPKGHTKGSLFGGSYIERISNTECRYSMMIYFDMNSFLPLTMWKSNKNSKSDLISNFNELVRERREQSTDSIDSQTINTIIDYRKNIGNLYGFTLN</sequence>
<reference evidence="3 4" key="1">
    <citation type="journal article" date="2010" name="Cell">
        <title>The genome of Naegleria gruberi illuminates early eukaryotic versatility.</title>
        <authorList>
            <person name="Fritz-Laylin L.K."/>
            <person name="Prochnik S.E."/>
            <person name="Ginger M.L."/>
            <person name="Dacks J.B."/>
            <person name="Carpenter M.L."/>
            <person name="Field M.C."/>
            <person name="Kuo A."/>
            <person name="Paredez A."/>
            <person name="Chapman J."/>
            <person name="Pham J."/>
            <person name="Shu S."/>
            <person name="Neupane R."/>
            <person name="Cipriano M."/>
            <person name="Mancuso J."/>
            <person name="Tu H."/>
            <person name="Salamov A."/>
            <person name="Lindquist E."/>
            <person name="Shapiro H."/>
            <person name="Lucas S."/>
            <person name="Grigoriev I.V."/>
            <person name="Cande W.Z."/>
            <person name="Fulton C."/>
            <person name="Rokhsar D.S."/>
            <person name="Dawson S.C."/>
        </authorList>
    </citation>
    <scope>NUCLEOTIDE SEQUENCE [LARGE SCALE GENOMIC DNA]</scope>
    <source>
        <strain evidence="3 4">NEG-M</strain>
    </source>
</reference>
<dbReference type="Proteomes" id="UP000006671">
    <property type="component" value="Unassembled WGS sequence"/>
</dbReference>
<organism evidence="4">
    <name type="scientific">Naegleria gruberi</name>
    <name type="common">Amoeba</name>
    <dbReference type="NCBI Taxonomy" id="5762"/>
    <lineage>
        <taxon>Eukaryota</taxon>
        <taxon>Discoba</taxon>
        <taxon>Heterolobosea</taxon>
        <taxon>Tetramitia</taxon>
        <taxon>Eutetramitia</taxon>
        <taxon>Vahlkampfiidae</taxon>
        <taxon>Naegleria</taxon>
    </lineage>
</organism>
<dbReference type="InterPro" id="IPR023393">
    <property type="entry name" value="START-like_dom_sf"/>
</dbReference>
<evidence type="ECO:0000256" key="1">
    <source>
        <dbReference type="SAM" id="MobiDB-lite"/>
    </source>
</evidence>
<feature type="domain" description="RGS" evidence="2">
    <location>
        <begin position="88"/>
        <end position="196"/>
    </location>
</feature>
<dbReference type="InterPro" id="IPR044926">
    <property type="entry name" value="RGS_subdomain_2"/>
</dbReference>
<dbReference type="SUPFAM" id="SSF55961">
    <property type="entry name" value="Bet v1-like"/>
    <property type="match status" value="1"/>
</dbReference>
<dbReference type="InParanoid" id="D2VTS4"/>
<dbReference type="InterPro" id="IPR016137">
    <property type="entry name" value="RGS"/>
</dbReference>
<dbReference type="Gene3D" id="3.30.530.20">
    <property type="match status" value="1"/>
</dbReference>
<evidence type="ECO:0000259" key="2">
    <source>
        <dbReference type="PROSITE" id="PS50132"/>
    </source>
</evidence>
<dbReference type="KEGG" id="ngr:NAEGRDRAFT_59196"/>
<name>D2VTS4_NAEGR</name>
<dbReference type="EMBL" id="GG738897">
    <property type="protein sequence ID" value="EFC39775.1"/>
    <property type="molecule type" value="Genomic_DNA"/>
</dbReference>
<dbReference type="SMART" id="SM00315">
    <property type="entry name" value="RGS"/>
    <property type="match status" value="1"/>
</dbReference>
<dbReference type="PROSITE" id="PS50132">
    <property type="entry name" value="RGS"/>
    <property type="match status" value="1"/>
</dbReference>
<evidence type="ECO:0000313" key="4">
    <source>
        <dbReference type="Proteomes" id="UP000006671"/>
    </source>
</evidence>
<gene>
    <name evidence="3" type="ORF">NAEGRDRAFT_59196</name>
</gene>
<accession>D2VTS4</accession>
<protein>
    <submittedName>
        <fullName evidence="3">Predicted protein</fullName>
    </submittedName>
</protein>
<evidence type="ECO:0000313" key="3">
    <source>
        <dbReference type="EMBL" id="EFC39775.1"/>
    </source>
</evidence>